<evidence type="ECO:0000313" key="2">
    <source>
        <dbReference type="EMBL" id="MBB4843072.1"/>
    </source>
</evidence>
<reference evidence="2 3" key="1">
    <citation type="submission" date="2020-08" db="EMBL/GenBank/DDBJ databases">
        <title>Functional genomics of gut bacteria from endangered species of beetles.</title>
        <authorList>
            <person name="Carlos-Shanley C."/>
        </authorList>
    </citation>
    <scope>NUCLEOTIDE SEQUENCE [LARGE SCALE GENOMIC DNA]</scope>
    <source>
        <strain evidence="2 3">S00239</strain>
    </source>
</reference>
<organism evidence="2 3">
    <name type="scientific">Roseateles oligotrophus</name>
    <dbReference type="NCBI Taxonomy" id="1769250"/>
    <lineage>
        <taxon>Bacteria</taxon>
        <taxon>Pseudomonadati</taxon>
        <taxon>Pseudomonadota</taxon>
        <taxon>Betaproteobacteria</taxon>
        <taxon>Burkholderiales</taxon>
        <taxon>Sphaerotilaceae</taxon>
        <taxon>Roseateles</taxon>
    </lineage>
</organism>
<evidence type="ECO:0000313" key="3">
    <source>
        <dbReference type="Proteomes" id="UP000562027"/>
    </source>
</evidence>
<dbReference type="Gene3D" id="3.40.30.10">
    <property type="entry name" value="Glutaredoxin"/>
    <property type="match status" value="1"/>
</dbReference>
<dbReference type="InterPro" id="IPR036249">
    <property type="entry name" value="Thioredoxin-like_sf"/>
</dbReference>
<accession>A0A840L8S4</accession>
<dbReference type="Pfam" id="PF01323">
    <property type="entry name" value="DSBA"/>
    <property type="match status" value="1"/>
</dbReference>
<gene>
    <name evidence="2" type="ORF">HNP55_001591</name>
</gene>
<comment type="caution">
    <text evidence="2">The sequence shown here is derived from an EMBL/GenBank/DDBJ whole genome shotgun (WGS) entry which is preliminary data.</text>
</comment>
<dbReference type="GO" id="GO:0016491">
    <property type="term" value="F:oxidoreductase activity"/>
    <property type="evidence" value="ECO:0007669"/>
    <property type="project" value="InterPro"/>
</dbReference>
<dbReference type="SUPFAM" id="SSF52833">
    <property type="entry name" value="Thioredoxin-like"/>
    <property type="match status" value="1"/>
</dbReference>
<sequence>MVNQLPATLHYIYDPMCGWCYGAAPLVQAAAQLPGLTLQLHGGGMFAGSARRPVTPELQAYVAPHDRRIAALSGQPFGSAYTEGLLKDLGAVLDSGPPITAILAAQQLGGAQQGLAMLGRIQQAHYVQGRRVAEAEVLQTLALAQGLEAEAFATAFQALSGPATLAHLAASRQLMQAARVQGFPNLVLERADGRLQSLELSRFHGQPAPWADYLRGTLQADVTPA</sequence>
<dbReference type="AlphaFoldDB" id="A0A840L8S4"/>
<protein>
    <recommendedName>
        <fullName evidence="1">DSBA-like thioredoxin domain-containing protein</fullName>
    </recommendedName>
</protein>
<feature type="domain" description="DSBA-like thioredoxin" evidence="1">
    <location>
        <begin position="13"/>
        <end position="189"/>
    </location>
</feature>
<proteinExistence type="predicted"/>
<dbReference type="CDD" id="cd03025">
    <property type="entry name" value="DsbA_FrnE_like"/>
    <property type="match status" value="1"/>
</dbReference>
<name>A0A840L8S4_9BURK</name>
<dbReference type="InterPro" id="IPR001853">
    <property type="entry name" value="DSBA-like_thioredoxin_dom"/>
</dbReference>
<dbReference type="PANTHER" id="PTHR13887">
    <property type="entry name" value="GLUTATHIONE S-TRANSFERASE KAPPA"/>
    <property type="match status" value="1"/>
</dbReference>
<dbReference type="Proteomes" id="UP000562027">
    <property type="component" value="Unassembled WGS sequence"/>
</dbReference>
<dbReference type="RefSeq" id="WP_184298020.1">
    <property type="nucleotide sequence ID" value="NZ_JACHLP010000003.1"/>
</dbReference>
<dbReference type="PANTHER" id="PTHR13887:SF51">
    <property type="entry name" value="DSBA FAMILY PROTEIN"/>
    <property type="match status" value="1"/>
</dbReference>
<dbReference type="EMBL" id="JACHLP010000003">
    <property type="protein sequence ID" value="MBB4843072.1"/>
    <property type="molecule type" value="Genomic_DNA"/>
</dbReference>
<evidence type="ECO:0000259" key="1">
    <source>
        <dbReference type="Pfam" id="PF01323"/>
    </source>
</evidence>
<keyword evidence="3" id="KW-1185">Reference proteome</keyword>